<keyword evidence="7 9" id="KW-0472">Membrane</keyword>
<dbReference type="EMBL" id="CAJNYV010002828">
    <property type="protein sequence ID" value="CAF3505968.1"/>
    <property type="molecule type" value="Genomic_DNA"/>
</dbReference>
<evidence type="ECO:0000313" key="13">
    <source>
        <dbReference type="EMBL" id="CAF3476580.1"/>
    </source>
</evidence>
<dbReference type="Proteomes" id="UP000663838">
    <property type="component" value="Unassembled WGS sequence"/>
</dbReference>
<proteinExistence type="inferred from homology"/>
<evidence type="ECO:0000256" key="3">
    <source>
        <dbReference type="ARBA" id="ARBA00004630"/>
    </source>
</evidence>
<evidence type="ECO:0000256" key="8">
    <source>
        <dbReference type="SAM" id="MobiDB-lite"/>
    </source>
</evidence>
<organism evidence="11 21">
    <name type="scientific">Rotaria socialis</name>
    <dbReference type="NCBI Taxonomy" id="392032"/>
    <lineage>
        <taxon>Eukaryota</taxon>
        <taxon>Metazoa</taxon>
        <taxon>Spiralia</taxon>
        <taxon>Gnathifera</taxon>
        <taxon>Rotifera</taxon>
        <taxon>Eurotatoria</taxon>
        <taxon>Bdelloidea</taxon>
        <taxon>Philodinida</taxon>
        <taxon>Philodinidae</taxon>
        <taxon>Rotaria</taxon>
    </lineage>
</organism>
<dbReference type="EMBL" id="CAJOBP010008620">
    <property type="protein sequence ID" value="CAF4538318.1"/>
    <property type="molecule type" value="Genomic_DNA"/>
</dbReference>
<evidence type="ECO:0000256" key="6">
    <source>
        <dbReference type="ARBA" id="ARBA00022833"/>
    </source>
</evidence>
<dbReference type="EMBL" id="CAJNYD010004195">
    <property type="protein sequence ID" value="CAF3578603.1"/>
    <property type="molecule type" value="Genomic_DNA"/>
</dbReference>
<evidence type="ECO:0000313" key="15">
    <source>
        <dbReference type="EMBL" id="CAF3578603.1"/>
    </source>
</evidence>
<feature type="domain" description="LITAF" evidence="10">
    <location>
        <begin position="22"/>
        <end position="106"/>
    </location>
</feature>
<evidence type="ECO:0000256" key="9">
    <source>
        <dbReference type="SAM" id="Phobius"/>
    </source>
</evidence>
<dbReference type="GO" id="GO:0031902">
    <property type="term" value="C:late endosome membrane"/>
    <property type="evidence" value="ECO:0007669"/>
    <property type="project" value="UniProtKB-SubCell"/>
</dbReference>
<keyword evidence="22" id="KW-1185">Reference proteome</keyword>
<dbReference type="Proteomes" id="UP000663851">
    <property type="component" value="Unassembled WGS sequence"/>
</dbReference>
<dbReference type="Proteomes" id="UP000663873">
    <property type="component" value="Unassembled WGS sequence"/>
</dbReference>
<evidence type="ECO:0000313" key="18">
    <source>
        <dbReference type="EMBL" id="CAF4538318.1"/>
    </source>
</evidence>
<dbReference type="EMBL" id="CAJOBS010001633">
    <property type="protein sequence ID" value="CAF4748372.1"/>
    <property type="molecule type" value="Genomic_DNA"/>
</dbReference>
<dbReference type="EMBL" id="CAJOBO010000906">
    <property type="protein sequence ID" value="CAF4309353.1"/>
    <property type="molecule type" value="Genomic_DNA"/>
</dbReference>
<dbReference type="Proteomes" id="UP000663848">
    <property type="component" value="Unassembled WGS sequence"/>
</dbReference>
<evidence type="ECO:0000313" key="19">
    <source>
        <dbReference type="EMBL" id="CAF4591318.1"/>
    </source>
</evidence>
<reference evidence="11" key="1">
    <citation type="submission" date="2021-02" db="EMBL/GenBank/DDBJ databases">
        <authorList>
            <person name="Nowell W R."/>
        </authorList>
    </citation>
    <scope>NUCLEOTIDE SEQUENCE</scope>
</reference>
<evidence type="ECO:0000313" key="14">
    <source>
        <dbReference type="EMBL" id="CAF3505968.1"/>
    </source>
</evidence>
<evidence type="ECO:0000256" key="4">
    <source>
        <dbReference type="ARBA" id="ARBA00005975"/>
    </source>
</evidence>
<name>A0A817QF10_9BILA</name>
<evidence type="ECO:0000313" key="17">
    <source>
        <dbReference type="EMBL" id="CAF4367001.1"/>
    </source>
</evidence>
<dbReference type="Pfam" id="PF10601">
    <property type="entry name" value="zf-LITAF-like"/>
    <property type="match status" value="1"/>
</dbReference>
<keyword evidence="9" id="KW-0812">Transmembrane</keyword>
<evidence type="ECO:0000313" key="12">
    <source>
        <dbReference type="EMBL" id="CAF3424445.1"/>
    </source>
</evidence>
<keyword evidence="9" id="KW-1133">Transmembrane helix</keyword>
<dbReference type="SMART" id="SM00714">
    <property type="entry name" value="LITAF"/>
    <property type="match status" value="1"/>
</dbReference>
<keyword evidence="6" id="KW-0862">Zinc</keyword>
<dbReference type="PROSITE" id="PS51837">
    <property type="entry name" value="LITAF"/>
    <property type="match status" value="1"/>
</dbReference>
<dbReference type="Proteomes" id="UP000663869">
    <property type="component" value="Unassembled WGS sequence"/>
</dbReference>
<accession>A0A817QF10</accession>
<evidence type="ECO:0000256" key="1">
    <source>
        <dbReference type="ARBA" id="ARBA00004414"/>
    </source>
</evidence>
<feature type="region of interest" description="Disordered" evidence="8">
    <location>
        <begin position="1"/>
        <end position="28"/>
    </location>
</feature>
<dbReference type="GO" id="GO:0008270">
    <property type="term" value="F:zinc ion binding"/>
    <property type="evidence" value="ECO:0007669"/>
    <property type="project" value="TreeGrafter"/>
</dbReference>
<dbReference type="InterPro" id="IPR037519">
    <property type="entry name" value="LITAF_fam"/>
</dbReference>
<dbReference type="AlphaFoldDB" id="A0A817QF10"/>
<comment type="similarity">
    <text evidence="4">Belongs to the CDIP1/LITAF family.</text>
</comment>
<evidence type="ECO:0000313" key="20">
    <source>
        <dbReference type="EMBL" id="CAF4748372.1"/>
    </source>
</evidence>
<evidence type="ECO:0000313" key="22">
    <source>
        <dbReference type="Proteomes" id="UP000663873"/>
    </source>
</evidence>
<feature type="compositionally biased region" description="Polar residues" evidence="8">
    <location>
        <begin position="18"/>
        <end position="28"/>
    </location>
</feature>
<evidence type="ECO:0000313" key="21">
    <source>
        <dbReference type="Proteomes" id="UP000663825"/>
    </source>
</evidence>
<dbReference type="EMBL" id="CAJNXB010001764">
    <property type="protein sequence ID" value="CAF3192231.1"/>
    <property type="molecule type" value="Genomic_DNA"/>
</dbReference>
<feature type="transmembrane region" description="Helical" evidence="9">
    <location>
        <begin position="59"/>
        <end position="84"/>
    </location>
</feature>
<dbReference type="Proteomes" id="UP000663862">
    <property type="component" value="Unassembled WGS sequence"/>
</dbReference>
<dbReference type="Proteomes" id="UP000663865">
    <property type="component" value="Unassembled WGS sequence"/>
</dbReference>
<protein>
    <recommendedName>
        <fullName evidence="10">LITAF domain-containing protein</fullName>
    </recommendedName>
</protein>
<comment type="caution">
    <text evidence="11">The sequence shown here is derived from an EMBL/GenBank/DDBJ whole genome shotgun (WGS) entry which is preliminary data.</text>
</comment>
<dbReference type="InterPro" id="IPR006629">
    <property type="entry name" value="LITAF"/>
</dbReference>
<dbReference type="EMBL" id="CAJNYT010002550">
    <property type="protein sequence ID" value="CAF3476580.1"/>
    <property type="molecule type" value="Genomic_DNA"/>
</dbReference>
<evidence type="ECO:0000256" key="2">
    <source>
        <dbReference type="ARBA" id="ARBA00004481"/>
    </source>
</evidence>
<dbReference type="PANTHER" id="PTHR23292">
    <property type="entry name" value="LIPOPOLYSACCHARIDE-INDUCED TUMOR NECROSIS FACTOR-ALPHA FACTOR"/>
    <property type="match status" value="1"/>
</dbReference>
<gene>
    <name evidence="12" type="ORF">FME351_LOCUS11222</name>
    <name evidence="13" type="ORF">GRG538_LOCUS16042</name>
    <name evidence="16" type="ORF">HFQ381_LOCUS14066</name>
    <name evidence="14" type="ORF">KIK155_LOCUS16067</name>
    <name evidence="15" type="ORF">LUA448_LOCUS29327</name>
    <name evidence="19" type="ORF">QYT958_LOCUS10923</name>
    <name evidence="11" type="ORF">TIS948_LOCUS12037</name>
    <name evidence="20" type="ORF">TOA249_LOCUS20196</name>
    <name evidence="17" type="ORF">TSG867_LOCUS10613</name>
    <name evidence="18" type="ORF">UJA718_LOCUS28606</name>
</gene>
<dbReference type="Proteomes" id="UP000663833">
    <property type="component" value="Unassembled WGS sequence"/>
</dbReference>
<dbReference type="GO" id="GO:0005765">
    <property type="term" value="C:lysosomal membrane"/>
    <property type="evidence" value="ECO:0007669"/>
    <property type="project" value="UniProtKB-SubCell"/>
</dbReference>
<evidence type="ECO:0000256" key="7">
    <source>
        <dbReference type="ARBA" id="ARBA00023136"/>
    </source>
</evidence>
<evidence type="ECO:0000256" key="5">
    <source>
        <dbReference type="ARBA" id="ARBA00022723"/>
    </source>
</evidence>
<dbReference type="Proteomes" id="UP000663825">
    <property type="component" value="Unassembled WGS sequence"/>
</dbReference>
<evidence type="ECO:0000259" key="10">
    <source>
        <dbReference type="PROSITE" id="PS51837"/>
    </source>
</evidence>
<dbReference type="PANTHER" id="PTHR23292:SF6">
    <property type="entry name" value="FI16602P1-RELATED"/>
    <property type="match status" value="1"/>
</dbReference>
<dbReference type="EMBL" id="CAJOBR010001246">
    <property type="protein sequence ID" value="CAF4591318.1"/>
    <property type="molecule type" value="Genomic_DNA"/>
</dbReference>
<evidence type="ECO:0000313" key="16">
    <source>
        <dbReference type="EMBL" id="CAF4309353.1"/>
    </source>
</evidence>
<keyword evidence="5" id="KW-0479">Metal-binding</keyword>
<evidence type="ECO:0000313" key="11">
    <source>
        <dbReference type="EMBL" id="CAF3192231.1"/>
    </source>
</evidence>
<sequence length="107" mass="11933">MSSNDYKGNYQEKPPSFNPVQQPLPITTPTAPAGKYSLACICPYCRQSIVTRVEKSNGLVPWLCASTLFLIGCVFGCCLVPFFMDSCKDVTHYCPNCNTMIRQKKLI</sequence>
<comment type="subcellular location">
    <subcellularLocation>
        <location evidence="2">Endosome membrane</location>
        <topology evidence="2">Peripheral membrane protein</topology>
    </subcellularLocation>
    <subcellularLocation>
        <location evidence="1">Late endosome membrane</location>
    </subcellularLocation>
    <subcellularLocation>
        <location evidence="3">Lysosome membrane</location>
        <topology evidence="3">Peripheral membrane protein</topology>
        <orientation evidence="3">Cytoplasmic side</orientation>
    </subcellularLocation>
</comment>
<dbReference type="EMBL" id="CAJNYU010001281">
    <property type="protein sequence ID" value="CAF3424445.1"/>
    <property type="molecule type" value="Genomic_DNA"/>
</dbReference>
<dbReference type="EMBL" id="CAJOBQ010000492">
    <property type="protein sequence ID" value="CAF4367001.1"/>
    <property type="molecule type" value="Genomic_DNA"/>
</dbReference>
<dbReference type="OrthoDB" id="4713066at2759"/>
<dbReference type="Proteomes" id="UP000663872">
    <property type="component" value="Unassembled WGS sequence"/>
</dbReference>